<comment type="caution">
    <text evidence="5">The sequence shown here is derived from an EMBL/GenBank/DDBJ whole genome shotgun (WGS) entry which is preliminary data.</text>
</comment>
<dbReference type="PROSITE" id="PS00375">
    <property type="entry name" value="UDPGT"/>
    <property type="match status" value="1"/>
</dbReference>
<evidence type="ECO:0000256" key="2">
    <source>
        <dbReference type="ARBA" id="ARBA00022679"/>
    </source>
</evidence>
<dbReference type="EMBL" id="JAGGNH010000007">
    <property type="protein sequence ID" value="KAJ0967359.1"/>
    <property type="molecule type" value="Genomic_DNA"/>
</dbReference>
<evidence type="ECO:0000256" key="1">
    <source>
        <dbReference type="ARBA" id="ARBA00009995"/>
    </source>
</evidence>
<dbReference type="PANTHER" id="PTHR48044:SF22">
    <property type="entry name" value="GLYCOSYLTRANSFERASE"/>
    <property type="match status" value="1"/>
</dbReference>
<reference evidence="5" key="2">
    <citation type="journal article" date="2022" name="Hortic Res">
        <title>The genome of Dioscorea zingiberensis sheds light on the biosynthesis, origin and evolution of the medicinally important diosgenin saponins.</title>
        <authorList>
            <person name="Li Y."/>
            <person name="Tan C."/>
            <person name="Li Z."/>
            <person name="Guo J."/>
            <person name="Li S."/>
            <person name="Chen X."/>
            <person name="Wang C."/>
            <person name="Dai X."/>
            <person name="Yang H."/>
            <person name="Song W."/>
            <person name="Hou L."/>
            <person name="Xu J."/>
            <person name="Tong Z."/>
            <person name="Xu A."/>
            <person name="Yuan X."/>
            <person name="Wang W."/>
            <person name="Yang Q."/>
            <person name="Chen L."/>
            <person name="Sun Z."/>
            <person name="Wang K."/>
            <person name="Pan B."/>
            <person name="Chen J."/>
            <person name="Bao Y."/>
            <person name="Liu F."/>
            <person name="Qi X."/>
            <person name="Gang D.R."/>
            <person name="Wen J."/>
            <person name="Li J."/>
        </authorList>
    </citation>
    <scope>NUCLEOTIDE SEQUENCE</scope>
    <source>
        <strain evidence="5">Dzin_1.0</strain>
    </source>
</reference>
<accession>A0A9D5C6T0</accession>
<reference evidence="5" key="1">
    <citation type="submission" date="2021-03" db="EMBL/GenBank/DDBJ databases">
        <authorList>
            <person name="Li Z."/>
            <person name="Yang C."/>
        </authorList>
    </citation>
    <scope>NUCLEOTIDE SEQUENCE</scope>
    <source>
        <strain evidence="5">Dzin_1.0</strain>
        <tissue evidence="5">Leaf</tissue>
    </source>
</reference>
<dbReference type="Pfam" id="PF00201">
    <property type="entry name" value="UDPGT"/>
    <property type="match status" value="1"/>
</dbReference>
<dbReference type="GO" id="GO:1901137">
    <property type="term" value="P:carbohydrate derivative biosynthetic process"/>
    <property type="evidence" value="ECO:0007669"/>
    <property type="project" value="UniProtKB-ARBA"/>
</dbReference>
<sequence>MSTSGIVVVVVPLVAQGHLNAFLHLSRRIAAHGIPVHYWLDEQPPASVVYVAFGTTTSFSKEQVGEIEAGLKSSGQRFLWVCREADLGDIYARDDKYNEVDKCGVGMIVRGWAPQLEILSHKSMAAFMSHCGWNSCLESLSMGVPILAWPMHSDQPWNAVLVTEILRAGMMVRDWKKRSELVPAEMVKDSVSQMVVGEEGKMMRETAAEIRESLRQALSEGGSSKLEFDSFIAHITR</sequence>
<dbReference type="InterPro" id="IPR058980">
    <property type="entry name" value="Glyco_transf_N"/>
</dbReference>
<keyword evidence="2 3" id="KW-0808">Transferase</keyword>
<dbReference type="Gene3D" id="3.40.50.2000">
    <property type="entry name" value="Glycogen Phosphorylase B"/>
    <property type="match status" value="2"/>
</dbReference>
<dbReference type="InterPro" id="IPR035595">
    <property type="entry name" value="UDP_glycos_trans_CS"/>
</dbReference>
<feature type="domain" description="Glycosyltransferase N-terminal" evidence="4">
    <location>
        <begin position="6"/>
        <end position="38"/>
    </location>
</feature>
<evidence type="ECO:0000256" key="3">
    <source>
        <dbReference type="RuleBase" id="RU003718"/>
    </source>
</evidence>
<dbReference type="CDD" id="cd03784">
    <property type="entry name" value="GT1_Gtf-like"/>
    <property type="match status" value="1"/>
</dbReference>
<evidence type="ECO:0000313" key="6">
    <source>
        <dbReference type="Proteomes" id="UP001085076"/>
    </source>
</evidence>
<dbReference type="PANTHER" id="PTHR48044">
    <property type="entry name" value="GLYCOSYLTRANSFERASE"/>
    <property type="match status" value="1"/>
</dbReference>
<evidence type="ECO:0000313" key="5">
    <source>
        <dbReference type="EMBL" id="KAJ0967359.1"/>
    </source>
</evidence>
<protein>
    <recommendedName>
        <fullName evidence="4">Glycosyltransferase N-terminal domain-containing protein</fullName>
    </recommendedName>
</protein>
<dbReference type="AlphaFoldDB" id="A0A9D5C6T0"/>
<dbReference type="GO" id="GO:0008194">
    <property type="term" value="F:UDP-glycosyltransferase activity"/>
    <property type="evidence" value="ECO:0007669"/>
    <property type="project" value="InterPro"/>
</dbReference>
<gene>
    <name evidence="5" type="ORF">J5N97_024276</name>
</gene>
<keyword evidence="6" id="KW-1185">Reference proteome</keyword>
<dbReference type="Pfam" id="PF26168">
    <property type="entry name" value="Glyco_transf_N"/>
    <property type="match status" value="1"/>
</dbReference>
<dbReference type="SUPFAM" id="SSF53756">
    <property type="entry name" value="UDP-Glycosyltransferase/glycogen phosphorylase"/>
    <property type="match status" value="1"/>
</dbReference>
<name>A0A9D5C6T0_9LILI</name>
<dbReference type="Proteomes" id="UP001085076">
    <property type="component" value="Miscellaneous, Linkage group lg07"/>
</dbReference>
<organism evidence="5 6">
    <name type="scientific">Dioscorea zingiberensis</name>
    <dbReference type="NCBI Taxonomy" id="325984"/>
    <lineage>
        <taxon>Eukaryota</taxon>
        <taxon>Viridiplantae</taxon>
        <taxon>Streptophyta</taxon>
        <taxon>Embryophyta</taxon>
        <taxon>Tracheophyta</taxon>
        <taxon>Spermatophyta</taxon>
        <taxon>Magnoliopsida</taxon>
        <taxon>Liliopsida</taxon>
        <taxon>Dioscoreales</taxon>
        <taxon>Dioscoreaceae</taxon>
        <taxon>Dioscorea</taxon>
    </lineage>
</organism>
<evidence type="ECO:0000259" key="4">
    <source>
        <dbReference type="Pfam" id="PF26168"/>
    </source>
</evidence>
<dbReference type="OrthoDB" id="5835829at2759"/>
<proteinExistence type="inferred from homology"/>
<dbReference type="FunFam" id="3.40.50.2000:FF:000060">
    <property type="entry name" value="Glycosyltransferase"/>
    <property type="match status" value="1"/>
</dbReference>
<dbReference type="InterPro" id="IPR002213">
    <property type="entry name" value="UDP_glucos_trans"/>
</dbReference>
<comment type="similarity">
    <text evidence="1 3">Belongs to the UDP-glycosyltransferase family.</text>
</comment>
<keyword evidence="3" id="KW-0328">Glycosyltransferase</keyword>